<accession>A0A161WEZ8</accession>
<name>A0A161WEZ8_COLIC</name>
<dbReference type="EMBL" id="LFIW01001237">
    <property type="protein sequence ID" value="KZL83018.1"/>
    <property type="molecule type" value="Genomic_DNA"/>
</dbReference>
<evidence type="ECO:0000313" key="3">
    <source>
        <dbReference type="EMBL" id="KZL83018.1"/>
    </source>
</evidence>
<proteinExistence type="predicted"/>
<dbReference type="AlphaFoldDB" id="A0A161WEZ8"/>
<keyword evidence="2" id="KW-1133">Transmembrane helix</keyword>
<organism evidence="3 4">
    <name type="scientific">Colletotrichum incanum</name>
    <name type="common">Soybean anthracnose fungus</name>
    <dbReference type="NCBI Taxonomy" id="1573173"/>
    <lineage>
        <taxon>Eukaryota</taxon>
        <taxon>Fungi</taxon>
        <taxon>Dikarya</taxon>
        <taxon>Ascomycota</taxon>
        <taxon>Pezizomycotina</taxon>
        <taxon>Sordariomycetes</taxon>
        <taxon>Hypocreomycetidae</taxon>
        <taxon>Glomerellales</taxon>
        <taxon>Glomerellaceae</taxon>
        <taxon>Colletotrichum</taxon>
        <taxon>Colletotrichum spaethianum species complex</taxon>
    </lineage>
</organism>
<evidence type="ECO:0000256" key="2">
    <source>
        <dbReference type="SAM" id="Phobius"/>
    </source>
</evidence>
<protein>
    <submittedName>
        <fullName evidence="3">Uncharacterized protein</fullName>
    </submittedName>
</protein>
<dbReference type="Proteomes" id="UP000076584">
    <property type="component" value="Unassembled WGS sequence"/>
</dbReference>
<gene>
    <name evidence="3" type="ORF">CI238_01956</name>
</gene>
<reference evidence="3 4" key="1">
    <citation type="submission" date="2015-06" db="EMBL/GenBank/DDBJ databases">
        <title>Survival trade-offs in plant roots during colonization by closely related pathogenic and mutualistic fungi.</title>
        <authorList>
            <person name="Hacquard S."/>
            <person name="Kracher B."/>
            <person name="Hiruma K."/>
            <person name="Weinman A."/>
            <person name="Muench P."/>
            <person name="Garrido Oter R."/>
            <person name="Ver Loren van Themaat E."/>
            <person name="Dallerey J.-F."/>
            <person name="Damm U."/>
            <person name="Henrissat B."/>
            <person name="Lespinet O."/>
            <person name="Thon M."/>
            <person name="Kemen E."/>
            <person name="McHardy A.C."/>
            <person name="Schulze-Lefert P."/>
            <person name="O'Connell R.J."/>
        </authorList>
    </citation>
    <scope>NUCLEOTIDE SEQUENCE [LARGE SCALE GENOMIC DNA]</scope>
    <source>
        <strain evidence="3 4">MAFF 238704</strain>
    </source>
</reference>
<keyword evidence="2" id="KW-0472">Membrane</keyword>
<sequence length="366" mass="40722">MSRIQSRISPPPSAHHRDPGADGVCDEEAAVARPRDINRKAQDSVTLSQGKELGIKNPFLHLGVQNRNASKTDVFHSPSDEVKKRRDRVDTVLEPLFDVSPFVLICTGDSDNAVIMPVALGENAEPVDQWTAIQMAAWKYRSRWRSLIGPARLELVKGFFEPVDVAARLSLLRKQASEFGLDITNPPEYSGHTQLQCYHNTRSDSVIHSDFCADPDIWQDGLDLPCHVQDQWERLRDISKLELISAWPMFLADPSLARGNDLLLEECFHYSTNILPSRGTKALHSAAQIEFTGFRLSEWPYERWTGTPGTSVVAGMVAFSSIIVVARVIHGDWGVAYTAGAFFVALAGVLSTWVAWRTSLYTGLSH</sequence>
<feature type="transmembrane region" description="Helical" evidence="2">
    <location>
        <begin position="335"/>
        <end position="356"/>
    </location>
</feature>
<comment type="caution">
    <text evidence="3">The sequence shown here is derived from an EMBL/GenBank/DDBJ whole genome shotgun (WGS) entry which is preliminary data.</text>
</comment>
<keyword evidence="2" id="KW-0812">Transmembrane</keyword>
<feature type="region of interest" description="Disordered" evidence="1">
    <location>
        <begin position="1"/>
        <end position="23"/>
    </location>
</feature>
<feature type="transmembrane region" description="Helical" evidence="2">
    <location>
        <begin position="312"/>
        <end position="329"/>
    </location>
</feature>
<evidence type="ECO:0000256" key="1">
    <source>
        <dbReference type="SAM" id="MobiDB-lite"/>
    </source>
</evidence>
<keyword evidence="4" id="KW-1185">Reference proteome</keyword>
<evidence type="ECO:0000313" key="4">
    <source>
        <dbReference type="Proteomes" id="UP000076584"/>
    </source>
</evidence>